<accession>A0A094ZVZ6</accession>
<dbReference type="GO" id="GO:0005737">
    <property type="term" value="C:cytoplasm"/>
    <property type="evidence" value="ECO:0007669"/>
    <property type="project" value="InterPro"/>
</dbReference>
<feature type="binding site" evidence="9 13">
    <location>
        <position position="64"/>
    </location>
    <ligand>
        <name>Mn(2+)</name>
        <dbReference type="ChEBI" id="CHEBI:29035"/>
        <label>2</label>
    </ligand>
</feature>
<evidence type="ECO:0000313" key="16">
    <source>
        <dbReference type="EMBL" id="KGB26181.1"/>
    </source>
</evidence>
<dbReference type="PANTHER" id="PTHR31637:SF0">
    <property type="entry name" value="2,3-BISPHOSPHOGLYCERATE-INDEPENDENT PHOSPHOGLYCERATE MUTASE"/>
    <property type="match status" value="1"/>
</dbReference>
<feature type="binding site" evidence="9 12">
    <location>
        <begin position="204"/>
        <end position="205"/>
    </location>
    <ligand>
        <name>substrate</name>
    </ligand>
</feature>
<dbReference type="InterPro" id="IPR005995">
    <property type="entry name" value="Pgm_bpd_ind"/>
</dbReference>
<evidence type="ECO:0000256" key="11">
    <source>
        <dbReference type="PIRSR" id="PIRSR001492-1"/>
    </source>
</evidence>
<keyword evidence="7 9" id="KW-0464">Manganese</keyword>
<dbReference type="EC" id="5.4.2.12" evidence="9 10"/>
<evidence type="ECO:0000259" key="14">
    <source>
        <dbReference type="Pfam" id="PF01676"/>
    </source>
</evidence>
<evidence type="ECO:0000259" key="15">
    <source>
        <dbReference type="Pfam" id="PF06415"/>
    </source>
</evidence>
<evidence type="ECO:0000313" key="17">
    <source>
        <dbReference type="Proteomes" id="UP000029448"/>
    </source>
</evidence>
<dbReference type="Pfam" id="PF06415">
    <property type="entry name" value="iPGM_N"/>
    <property type="match status" value="1"/>
</dbReference>
<evidence type="ECO:0000256" key="3">
    <source>
        <dbReference type="ARBA" id="ARBA00004798"/>
    </source>
</evidence>
<comment type="pathway">
    <text evidence="3 9">Carbohydrate degradation; glycolysis; pyruvate from D-glyceraldehyde 3-phosphate: step 3/5.</text>
</comment>
<dbReference type="AlphaFoldDB" id="A0A094ZVZ6"/>
<feature type="binding site" evidence="9 12">
    <location>
        <position position="175"/>
    </location>
    <ligand>
        <name>substrate</name>
    </ligand>
</feature>
<dbReference type="GO" id="GO:0006096">
    <property type="term" value="P:glycolytic process"/>
    <property type="evidence" value="ECO:0007669"/>
    <property type="project" value="UniProtKB-UniRule"/>
</dbReference>
<evidence type="ECO:0000256" key="13">
    <source>
        <dbReference type="PIRSR" id="PIRSR001492-3"/>
    </source>
</evidence>
<comment type="caution">
    <text evidence="16">The sequence shown here is derived from an EMBL/GenBank/DDBJ whole genome shotgun (WGS) entry which is preliminary data.</text>
</comment>
<dbReference type="InterPro" id="IPR011258">
    <property type="entry name" value="BPG-indep_PGM_N"/>
</dbReference>
<dbReference type="PIRSF" id="PIRSF001492">
    <property type="entry name" value="IPGAM"/>
    <property type="match status" value="1"/>
</dbReference>
<dbReference type="UniPathway" id="UPA00109">
    <property type="reaction ID" value="UER00186"/>
</dbReference>
<keyword evidence="6 9" id="KW-0324">Glycolysis</keyword>
<evidence type="ECO:0000256" key="10">
    <source>
        <dbReference type="NCBIfam" id="TIGR01307"/>
    </source>
</evidence>
<feature type="binding site" evidence="9 13">
    <location>
        <position position="489"/>
    </location>
    <ligand>
        <name>Mn(2+)</name>
        <dbReference type="ChEBI" id="CHEBI:29035"/>
        <label>2</label>
    </ligand>
</feature>
<keyword evidence="17" id="KW-1185">Reference proteome</keyword>
<comment type="cofactor">
    <cofactor evidence="9">
        <name>Mn(2+)</name>
        <dbReference type="ChEBI" id="CHEBI:29035"/>
    </cofactor>
    <text evidence="9">Binds 2 manganese ions per subunit.</text>
</comment>
<evidence type="ECO:0000256" key="12">
    <source>
        <dbReference type="PIRSR" id="PIRSR001492-2"/>
    </source>
</evidence>
<proteinExistence type="inferred from homology"/>
<dbReference type="EMBL" id="JOKM01000017">
    <property type="protein sequence ID" value="KGB26181.1"/>
    <property type="molecule type" value="Genomic_DNA"/>
</dbReference>
<dbReference type="SUPFAM" id="SSF53649">
    <property type="entry name" value="Alkaline phosphatase-like"/>
    <property type="match status" value="1"/>
</dbReference>
<dbReference type="InterPro" id="IPR017850">
    <property type="entry name" value="Alkaline_phosphatase_core_sf"/>
</dbReference>
<dbReference type="HAMAP" id="MF_01038">
    <property type="entry name" value="GpmI"/>
    <property type="match status" value="1"/>
</dbReference>
<feature type="binding site" evidence="9 13">
    <location>
        <position position="490"/>
    </location>
    <ligand>
        <name>Mn(2+)</name>
        <dbReference type="ChEBI" id="CHEBI:29035"/>
        <label>2</label>
    </ligand>
</feature>
<evidence type="ECO:0000256" key="6">
    <source>
        <dbReference type="ARBA" id="ARBA00023152"/>
    </source>
</evidence>
<dbReference type="GO" id="GO:0030145">
    <property type="term" value="F:manganese ion binding"/>
    <property type="evidence" value="ECO:0007669"/>
    <property type="project" value="UniProtKB-UniRule"/>
</dbReference>
<dbReference type="PANTHER" id="PTHR31637">
    <property type="entry name" value="2,3-BISPHOSPHOGLYCERATE-INDEPENDENT PHOSPHOGLYCERATE MUTASE"/>
    <property type="match status" value="1"/>
</dbReference>
<feature type="binding site" evidence="9 13">
    <location>
        <position position="508"/>
    </location>
    <ligand>
        <name>Mn(2+)</name>
        <dbReference type="ChEBI" id="CHEBI:29035"/>
        <label>1</label>
    </ligand>
</feature>
<comment type="subunit">
    <text evidence="9">Monomer.</text>
</comment>
<comment type="function">
    <text evidence="2 9">Catalyzes the interconversion of 2-phosphoglycerate and 3-phosphoglycerate.</text>
</comment>
<dbReference type="GO" id="GO:0004619">
    <property type="term" value="F:phosphoglycerate mutase activity"/>
    <property type="evidence" value="ECO:0007669"/>
    <property type="project" value="UniProtKB-UniRule"/>
</dbReference>
<dbReference type="Proteomes" id="UP000029448">
    <property type="component" value="Unassembled WGS sequence"/>
</dbReference>
<feature type="domain" description="BPG-independent PGAM N-terminal" evidence="15">
    <location>
        <begin position="136"/>
        <end position="342"/>
    </location>
</feature>
<reference evidence="16 17" key="1">
    <citation type="submission" date="2014-06" db="EMBL/GenBank/DDBJ databases">
        <title>Functional and comparative genomic analyses of the Drosophila gut microbiota identify candidate symbiosis factors.</title>
        <authorList>
            <person name="Newell P.D."/>
            <person name="Chaston J.M."/>
            <person name="Douglas A.E."/>
        </authorList>
    </citation>
    <scope>NUCLEOTIDE SEQUENCE [LARGE SCALE GENOMIC DNA]</scope>
    <source>
        <strain evidence="16 17">DmCS_006</strain>
    </source>
</reference>
<feature type="active site" description="Phosphoserine intermediate" evidence="9 11">
    <location>
        <position position="114"/>
    </location>
</feature>
<organism evidence="16 17">
    <name type="scientific">Acetobacter tropicalis</name>
    <dbReference type="NCBI Taxonomy" id="104102"/>
    <lineage>
        <taxon>Bacteria</taxon>
        <taxon>Pseudomonadati</taxon>
        <taxon>Pseudomonadota</taxon>
        <taxon>Alphaproteobacteria</taxon>
        <taxon>Acetobacterales</taxon>
        <taxon>Acetobacteraceae</taxon>
        <taxon>Acetobacter</taxon>
    </lineage>
</organism>
<evidence type="ECO:0000256" key="1">
    <source>
        <dbReference type="ARBA" id="ARBA00000370"/>
    </source>
</evidence>
<dbReference type="Gene3D" id="3.40.720.10">
    <property type="entry name" value="Alkaline Phosphatase, subunit A"/>
    <property type="match status" value="1"/>
</dbReference>
<evidence type="ECO:0000256" key="9">
    <source>
        <dbReference type="HAMAP-Rule" id="MF_01038"/>
    </source>
</evidence>
<dbReference type="Pfam" id="PF01676">
    <property type="entry name" value="Metalloenzyme"/>
    <property type="match status" value="1"/>
</dbReference>
<evidence type="ECO:0000256" key="4">
    <source>
        <dbReference type="ARBA" id="ARBA00008819"/>
    </source>
</evidence>
<feature type="domain" description="Metalloenzyme" evidence="14">
    <location>
        <begin position="57"/>
        <end position="544"/>
    </location>
</feature>
<evidence type="ECO:0000256" key="2">
    <source>
        <dbReference type="ARBA" id="ARBA00002315"/>
    </source>
</evidence>
<feature type="binding site" evidence="9 12">
    <location>
        <position position="234"/>
    </location>
    <ligand>
        <name>substrate</name>
    </ligand>
</feature>
<feature type="binding site" evidence="9 13">
    <location>
        <position position="448"/>
    </location>
    <ligand>
        <name>Mn(2+)</name>
        <dbReference type="ChEBI" id="CHEBI:29035"/>
        <label>1</label>
    </ligand>
</feature>
<protein>
    <recommendedName>
        <fullName evidence="9 10">2,3-bisphosphoglycerate-independent phosphoglycerate mutase</fullName>
        <shortName evidence="9">BPG-independent PGAM</shortName>
        <shortName evidence="9">Phosphoglyceromutase</shortName>
        <shortName evidence="9">iPGM</shortName>
        <ecNumber evidence="9 10">5.4.2.12</ecNumber>
    </recommendedName>
</protein>
<comment type="similarity">
    <text evidence="4 9">Belongs to the BPG-independent phosphoglycerate mutase family.</text>
</comment>
<evidence type="ECO:0000256" key="8">
    <source>
        <dbReference type="ARBA" id="ARBA00023235"/>
    </source>
</evidence>
<keyword evidence="5 9" id="KW-0479">Metal-binding</keyword>
<dbReference type="PATRIC" id="fig|104102.7.peg.456"/>
<sequence>MRQFVLKIHLKKPHALSRKKTPVPFVKKGIWWHDLSNKNIRRHAPMSTSAPQQHKRPVMLVILDGFGWREDSSDNAVQLANTPVFDALWANAPRSFLRTCGEDVGLPEGQMGNSEVGHLNIGAGRVVMQELPRIFTALRDGSVARSPVMQAFLATLKKTGGTCHLMGLVSPGGVHAHQDHAVSLARIVAEAGIPVAFHVFTDGRDTPPQSAQGYLEKLQAELPAGVTLATVSGRYYAMDRDKRWERVEKAYNAIVTAEGPKAATAQDVIADAYKANTTDEFILPTVLEGYTGMQDGDAILSFNFRADRIRQLLDALVEPDFDGFARHKVVSFAAVLGMTHYSDTLVERISILFPPEALTNILGEVVSRAGRKQLRMAETEKYPHVTYFLNGGRETLFEGEDRIMVPSPKVATYDLQPEMSAPELTDKAVHAIESGTYDLIVLNFANPDMVGHTGVLKAAIKAVETVDTGVGRILEALKKQNGALLVTADHGNCETMRDPDTGVPHTAHTLNVVPLVAFNVGDRKLKDGRLADLAPTLLDMMGLPKPDDMTGVSLLTD</sequence>
<evidence type="ECO:0000256" key="7">
    <source>
        <dbReference type="ARBA" id="ARBA00023211"/>
    </source>
</evidence>
<comment type="catalytic activity">
    <reaction evidence="1 9">
        <text>(2R)-2-phosphoglycerate = (2R)-3-phosphoglycerate</text>
        <dbReference type="Rhea" id="RHEA:15901"/>
        <dbReference type="ChEBI" id="CHEBI:58272"/>
        <dbReference type="ChEBI" id="CHEBI:58289"/>
        <dbReference type="EC" id="5.4.2.12"/>
    </reaction>
</comment>
<dbReference type="NCBIfam" id="TIGR01307">
    <property type="entry name" value="pgm_bpd_ind"/>
    <property type="match status" value="1"/>
</dbReference>
<dbReference type="STRING" id="104102.AtDm6_0460"/>
<dbReference type="FunFam" id="3.40.1450.10:FF:000002">
    <property type="entry name" value="2,3-bisphosphoglycerate-independent phosphoglycerate mutase"/>
    <property type="match status" value="1"/>
</dbReference>
<feature type="binding site" evidence="9 12">
    <location>
        <begin position="305"/>
        <end position="308"/>
    </location>
    <ligand>
        <name>substrate</name>
    </ligand>
</feature>
<dbReference type="GO" id="GO:0006007">
    <property type="term" value="P:glucose catabolic process"/>
    <property type="evidence" value="ECO:0007669"/>
    <property type="project" value="InterPro"/>
</dbReference>
<feature type="binding site" evidence="9 13">
    <location>
        <position position="452"/>
    </location>
    <ligand>
        <name>Mn(2+)</name>
        <dbReference type="ChEBI" id="CHEBI:29035"/>
        <label>1</label>
    </ligand>
</feature>
<dbReference type="InterPro" id="IPR006124">
    <property type="entry name" value="Metalloenzyme"/>
</dbReference>
<evidence type="ECO:0000256" key="5">
    <source>
        <dbReference type="ARBA" id="ARBA00022723"/>
    </source>
</evidence>
<dbReference type="CDD" id="cd16010">
    <property type="entry name" value="iPGM"/>
    <property type="match status" value="1"/>
</dbReference>
<feature type="binding site" evidence="9 12">
    <location>
        <position position="381"/>
    </location>
    <ligand>
        <name>substrate</name>
    </ligand>
</feature>
<dbReference type="SUPFAM" id="SSF64158">
    <property type="entry name" value="2,3-Bisphosphoglycerate-independent phosphoglycerate mutase, substrate-binding domain"/>
    <property type="match status" value="1"/>
</dbReference>
<dbReference type="InterPro" id="IPR036646">
    <property type="entry name" value="PGAM_B_sf"/>
</dbReference>
<name>A0A094ZVZ6_9PROT</name>
<feature type="binding site" evidence="9 12">
    <location>
        <position position="240"/>
    </location>
    <ligand>
        <name>substrate</name>
    </ligand>
</feature>
<dbReference type="Gene3D" id="3.40.1450.10">
    <property type="entry name" value="BPG-independent phosphoglycerate mutase, domain B"/>
    <property type="match status" value="1"/>
</dbReference>
<keyword evidence="8 9" id="KW-0413">Isomerase</keyword>
<gene>
    <name evidence="9" type="primary">gpmI</name>
    <name evidence="16" type="ORF">AtDm6_0460</name>
</gene>
<feature type="binding site" evidence="9 13">
    <location>
        <position position="114"/>
    </location>
    <ligand>
        <name>Mn(2+)</name>
        <dbReference type="ChEBI" id="CHEBI:29035"/>
        <label>2</label>
    </ligand>
</feature>